<reference evidence="4 5" key="1">
    <citation type="submission" date="2020-07" db="EMBL/GenBank/DDBJ databases">
        <title>Alkalicella. sp. LB2 genome.</title>
        <authorList>
            <person name="Postec A."/>
            <person name="Quemeneur M."/>
        </authorList>
    </citation>
    <scope>NUCLEOTIDE SEQUENCE [LARGE SCALE GENOMIC DNA]</scope>
    <source>
        <strain evidence="4 5">LB2</strain>
    </source>
</reference>
<gene>
    <name evidence="4" type="ORF">HYG86_00260</name>
</gene>
<accession>A0A7G9W3Q8</accession>
<dbReference type="KEGG" id="acae:HYG86_00260"/>
<dbReference type="InterPro" id="IPR025827">
    <property type="entry name" value="Zn_ribbon_recom_dom"/>
</dbReference>
<dbReference type="InterPro" id="IPR050639">
    <property type="entry name" value="SSR_resolvase"/>
</dbReference>
<feature type="coiled-coil region" evidence="1">
    <location>
        <begin position="428"/>
        <end position="455"/>
    </location>
</feature>
<evidence type="ECO:0000259" key="3">
    <source>
        <dbReference type="PROSITE" id="PS51737"/>
    </source>
</evidence>
<dbReference type="Proteomes" id="UP000516160">
    <property type="component" value="Chromosome"/>
</dbReference>
<keyword evidence="1" id="KW-0175">Coiled coil</keyword>
<dbReference type="Gene3D" id="3.90.1750.20">
    <property type="entry name" value="Putative Large Serine Recombinase, Chain B, Domain 2"/>
    <property type="match status" value="1"/>
</dbReference>
<dbReference type="PANTHER" id="PTHR30461:SF23">
    <property type="entry name" value="DNA RECOMBINASE-RELATED"/>
    <property type="match status" value="1"/>
</dbReference>
<dbReference type="GO" id="GO:0000150">
    <property type="term" value="F:DNA strand exchange activity"/>
    <property type="evidence" value="ECO:0007669"/>
    <property type="project" value="InterPro"/>
</dbReference>
<dbReference type="SMART" id="SM00857">
    <property type="entry name" value="Resolvase"/>
    <property type="match status" value="1"/>
</dbReference>
<dbReference type="PROSITE" id="PS51737">
    <property type="entry name" value="RECOMBINASE_DNA_BIND"/>
    <property type="match status" value="1"/>
</dbReference>
<dbReference type="InterPro" id="IPR038109">
    <property type="entry name" value="DNA_bind_recomb_sf"/>
</dbReference>
<evidence type="ECO:0000259" key="2">
    <source>
        <dbReference type="PROSITE" id="PS51736"/>
    </source>
</evidence>
<proteinExistence type="predicted"/>
<keyword evidence="5" id="KW-1185">Reference proteome</keyword>
<dbReference type="Pfam" id="PF07508">
    <property type="entry name" value="Recombinase"/>
    <property type="match status" value="1"/>
</dbReference>
<organism evidence="4 5">
    <name type="scientific">Alkalicella caledoniensis</name>
    <dbReference type="NCBI Taxonomy" id="2731377"/>
    <lineage>
        <taxon>Bacteria</taxon>
        <taxon>Bacillati</taxon>
        <taxon>Bacillota</taxon>
        <taxon>Clostridia</taxon>
        <taxon>Eubacteriales</taxon>
        <taxon>Proteinivoracaceae</taxon>
        <taxon>Alkalicella</taxon>
    </lineage>
</organism>
<evidence type="ECO:0000256" key="1">
    <source>
        <dbReference type="SAM" id="Coils"/>
    </source>
</evidence>
<feature type="domain" description="Recombinase" evidence="3">
    <location>
        <begin position="195"/>
        <end position="321"/>
    </location>
</feature>
<sequence length="554" mass="64657">MITNQSRPGGTSRVKVIPARVRTNRNAEHVDGQKKKIAAYARVSTMEEHQSGSYELQVEYYTDYIQKNPAWELYKVYTDEGITGTSTKNRAGFLEMIEDAKAGKIDYIITKSISRFARNTLDCLSTVRMLKNLPKPCGVYFEKENLDTLDSKSELFLTILSSMAQEESRSISENTKWGVQKRFSQGKPHIPTTYFLGYDTDEEGQIFIDEEQAEIVRRIFQELLDGKGTPTIAKGLTKDGLKTARGNKTWTSDAVYKILKNEKYMGHCLAQKSVTVDFLTHKRVRNKDHQPQYFIRNTHPAIIPEEDWYAVQEELDRRNKMLRDPDEKYRMCYSGTSPFSNRLFCGECGRPVTRRRMTSSKKGEKYYFTTWHCRAACRRDPEFQDCNSQYVWETALEIGFMKLLYDMQKNIGRVMADANKAIEECALTESEEARLKELEEQIDRVSDQITQLSEREMTTHDPLYEANLRHLIYEQEILQMEHEGLYKNKQESIYLKKNLDKLLEYLHLIEKPDDEFDSKAFVKTIERVTVYKNHIVEFIFKCGVKRKILAKRPK</sequence>
<dbReference type="InterPro" id="IPR006119">
    <property type="entry name" value="Resolv_N"/>
</dbReference>
<dbReference type="Gene3D" id="3.40.50.1390">
    <property type="entry name" value="Resolvase, N-terminal catalytic domain"/>
    <property type="match status" value="1"/>
</dbReference>
<dbReference type="EMBL" id="CP058559">
    <property type="protein sequence ID" value="QNO13320.1"/>
    <property type="molecule type" value="Genomic_DNA"/>
</dbReference>
<dbReference type="PROSITE" id="PS51736">
    <property type="entry name" value="RECOMBINASES_3"/>
    <property type="match status" value="1"/>
</dbReference>
<dbReference type="AlphaFoldDB" id="A0A7G9W3Q8"/>
<dbReference type="PANTHER" id="PTHR30461">
    <property type="entry name" value="DNA-INVERTASE FROM LAMBDOID PROPHAGE"/>
    <property type="match status" value="1"/>
</dbReference>
<evidence type="ECO:0000313" key="5">
    <source>
        <dbReference type="Proteomes" id="UP000516160"/>
    </source>
</evidence>
<dbReference type="InterPro" id="IPR036162">
    <property type="entry name" value="Resolvase-like_N_sf"/>
</dbReference>
<dbReference type="Pfam" id="PF13408">
    <property type="entry name" value="Zn_ribbon_recom"/>
    <property type="match status" value="1"/>
</dbReference>
<dbReference type="RefSeq" id="WP_213166994.1">
    <property type="nucleotide sequence ID" value="NZ_CP058559.1"/>
</dbReference>
<dbReference type="GO" id="GO:0003677">
    <property type="term" value="F:DNA binding"/>
    <property type="evidence" value="ECO:0007669"/>
    <property type="project" value="InterPro"/>
</dbReference>
<feature type="domain" description="Resolvase/invertase-type recombinase catalytic" evidence="2">
    <location>
        <begin position="36"/>
        <end position="186"/>
    </location>
</feature>
<dbReference type="Pfam" id="PF00239">
    <property type="entry name" value="Resolvase"/>
    <property type="match status" value="1"/>
</dbReference>
<protein>
    <submittedName>
        <fullName evidence="4">Recombinase family protein</fullName>
    </submittedName>
</protein>
<dbReference type="InterPro" id="IPR011109">
    <property type="entry name" value="DNA_bind_recombinase_dom"/>
</dbReference>
<dbReference type="SUPFAM" id="SSF53041">
    <property type="entry name" value="Resolvase-like"/>
    <property type="match status" value="1"/>
</dbReference>
<name>A0A7G9W3Q8_ALKCA</name>
<dbReference type="CDD" id="cd00338">
    <property type="entry name" value="Ser_Recombinase"/>
    <property type="match status" value="1"/>
</dbReference>
<evidence type="ECO:0000313" key="4">
    <source>
        <dbReference type="EMBL" id="QNO13320.1"/>
    </source>
</evidence>